<keyword evidence="5" id="KW-0813">Transport</keyword>
<sequence length="745" mass="84580">MQSTRYVDLMQERDLMKYGNDDEEIALPPTVCNPDARCNPSIFRCTLSAIPQTQELLKKSRLPFGLTLQPFRDMKNLNIIQTSSIVRCRYCRTYINPYIYLPDSRHWKCNICYRVNDLPDDFNWDPATKSFGEPNHRPEIKNSTVEFIAPSEYMLRPPQPAVYVFIMDISQNAVETGYLYTFTEQLLIALEQLPGDERTMLGFIGVDSAVHFFQFRGKSRPQQLIVEEYSDIFLPVNCGLLVNLRKNIDAIRLFIQSLPALYESNSSTSCCLGAALTAAYQLTADIGGRITVLLTVIPDLGPGALKSREDPNQRAASEVPNLCPANDYYKRLALECTGHQVAVDLFLMNSQYSDLSTLGKDVFSADMSKFSTGCVFHFPNYHINHDQLQVKRFQKQLNRYLVRKIGFEAVLRIRCTKGLSLHTFYGNFFVRSTDLLAMANVNPDSAIAVQVQMEENLIGINTACFQAAVLYTSSRGDRRIRIHTLCLPVTKDLSTIFNHFDVKCAVSLLSKMAVERTLMGASLTDSREAMVNTVVDVFGAYNSAVSRMSRTSSILSPITSIRLLPLYVLGMLKHRAFIAGQSVRLDNRVAALLLFRSAPLEVIDLELYPALYELNHFVENETDPPRLHLSFEHVNRDGVYLLDTGSYVYIYISSNVDSSIIKRLFDVNAFEKIDDEATLDNPLSSRVHSFLRKLSVYRTVFAPVILIRENSPVRSLFSGRLIDDRTESSHSYIEFLSHIRQEMRK</sequence>
<dbReference type="InterPro" id="IPR036465">
    <property type="entry name" value="vWFA_dom_sf"/>
</dbReference>
<dbReference type="GO" id="GO:0006886">
    <property type="term" value="P:intracellular protein transport"/>
    <property type="evidence" value="ECO:0007669"/>
    <property type="project" value="InterPro"/>
</dbReference>
<name>A0A0R3S3A2_9BILA</name>
<dbReference type="SUPFAM" id="SSF82754">
    <property type="entry name" value="C-terminal, gelsolin-like domain of Sec23/24"/>
    <property type="match status" value="1"/>
</dbReference>
<evidence type="ECO:0000256" key="7">
    <source>
        <dbReference type="ARBA" id="ARBA00022824"/>
    </source>
</evidence>
<evidence type="ECO:0000259" key="17">
    <source>
        <dbReference type="Pfam" id="PF08033"/>
    </source>
</evidence>
<evidence type="ECO:0000259" key="13">
    <source>
        <dbReference type="Pfam" id="PF00626"/>
    </source>
</evidence>
<keyword evidence="10" id="KW-0333">Golgi apparatus</keyword>
<dbReference type="Pfam" id="PF04810">
    <property type="entry name" value="zf-Sec23_Sec24"/>
    <property type="match status" value="1"/>
</dbReference>
<comment type="subcellular location">
    <subcellularLocation>
        <location evidence="1">Cytoplasmic vesicle</location>
        <location evidence="1">COPII-coated vesicle membrane</location>
        <topology evidence="1">Peripheral membrane protein</topology>
        <orientation evidence="1">Cytoplasmic side</orientation>
    </subcellularLocation>
    <subcellularLocation>
        <location evidence="3">Endoplasmic reticulum membrane</location>
        <topology evidence="3">Peripheral membrane protein</topology>
        <orientation evidence="3">Cytoplasmic side</orientation>
    </subcellularLocation>
    <subcellularLocation>
        <location evidence="2">Golgi apparatus membrane</location>
    </subcellularLocation>
</comment>
<keyword evidence="8" id="KW-0931">ER-Golgi transport</keyword>
<dbReference type="Gene3D" id="2.30.30.380">
    <property type="entry name" value="Zn-finger domain of Sec23/24"/>
    <property type="match status" value="1"/>
</dbReference>
<evidence type="ECO:0000313" key="19">
    <source>
        <dbReference type="WBParaSite" id="EEL_0000923401-mRNA-1"/>
    </source>
</evidence>
<evidence type="ECO:0000256" key="9">
    <source>
        <dbReference type="ARBA" id="ARBA00022927"/>
    </source>
</evidence>
<dbReference type="InterPro" id="IPR050550">
    <property type="entry name" value="SEC23_SEC24_subfamily"/>
</dbReference>
<dbReference type="InterPro" id="IPR036180">
    <property type="entry name" value="Gelsolin-like_dom_sf"/>
</dbReference>
<feature type="domain" description="Gelsolin-like" evidence="13">
    <location>
        <begin position="623"/>
        <end position="690"/>
    </location>
</feature>
<dbReference type="Pfam" id="PF04815">
    <property type="entry name" value="Sec23_helical"/>
    <property type="match status" value="1"/>
</dbReference>
<evidence type="ECO:0000256" key="4">
    <source>
        <dbReference type="ARBA" id="ARBA00008334"/>
    </source>
</evidence>
<dbReference type="GO" id="GO:0030127">
    <property type="term" value="C:COPII vesicle coat"/>
    <property type="evidence" value="ECO:0007669"/>
    <property type="project" value="InterPro"/>
</dbReference>
<keyword evidence="11" id="KW-0472">Membrane</keyword>
<evidence type="ECO:0000256" key="10">
    <source>
        <dbReference type="ARBA" id="ARBA00023034"/>
    </source>
</evidence>
<evidence type="ECO:0000256" key="5">
    <source>
        <dbReference type="ARBA" id="ARBA00022448"/>
    </source>
</evidence>
<dbReference type="InterPro" id="IPR036174">
    <property type="entry name" value="Znf_Sec23_Sec24_sf"/>
</dbReference>
<keyword evidence="18" id="KW-1185">Reference proteome</keyword>
<evidence type="ECO:0000259" key="16">
    <source>
        <dbReference type="Pfam" id="PF04815"/>
    </source>
</evidence>
<dbReference type="GO" id="GO:0000149">
    <property type="term" value="F:SNARE binding"/>
    <property type="evidence" value="ECO:0007669"/>
    <property type="project" value="TreeGrafter"/>
</dbReference>
<dbReference type="Gene3D" id="2.60.40.1670">
    <property type="entry name" value="beta-sandwich domain of Sec23/24"/>
    <property type="match status" value="1"/>
</dbReference>
<dbReference type="Pfam" id="PF08033">
    <property type="entry name" value="Sec23_BS"/>
    <property type="match status" value="1"/>
</dbReference>
<evidence type="ECO:0000256" key="11">
    <source>
        <dbReference type="ARBA" id="ARBA00023136"/>
    </source>
</evidence>
<dbReference type="InterPro" id="IPR006895">
    <property type="entry name" value="Znf_Sec23_Sec24"/>
</dbReference>
<accession>A0A0R3S3A2</accession>
<feature type="domain" description="Sec23/Sec24 trunk" evidence="15">
    <location>
        <begin position="158"/>
        <end position="401"/>
    </location>
</feature>
<reference evidence="19" key="1">
    <citation type="submission" date="2017-02" db="UniProtKB">
        <authorList>
            <consortium name="WormBaseParasite"/>
        </authorList>
    </citation>
    <scope>IDENTIFICATION</scope>
</reference>
<evidence type="ECO:0000259" key="15">
    <source>
        <dbReference type="Pfam" id="PF04811"/>
    </source>
</evidence>
<dbReference type="STRING" id="1147741.A0A0R3S3A2"/>
<dbReference type="SUPFAM" id="SSF81811">
    <property type="entry name" value="Helical domain of Sec23/24"/>
    <property type="match status" value="1"/>
</dbReference>
<dbReference type="AlphaFoldDB" id="A0A0R3S3A2"/>
<dbReference type="Proteomes" id="UP000050640">
    <property type="component" value="Unplaced"/>
</dbReference>
<evidence type="ECO:0000259" key="14">
    <source>
        <dbReference type="Pfam" id="PF04810"/>
    </source>
</evidence>
<keyword evidence="9" id="KW-0653">Protein transport</keyword>
<evidence type="ECO:0000256" key="3">
    <source>
        <dbReference type="ARBA" id="ARBA00004397"/>
    </source>
</evidence>
<organism evidence="18 19">
    <name type="scientific">Elaeophora elaphi</name>
    <dbReference type="NCBI Taxonomy" id="1147741"/>
    <lineage>
        <taxon>Eukaryota</taxon>
        <taxon>Metazoa</taxon>
        <taxon>Ecdysozoa</taxon>
        <taxon>Nematoda</taxon>
        <taxon>Chromadorea</taxon>
        <taxon>Rhabditida</taxon>
        <taxon>Spirurina</taxon>
        <taxon>Spiruromorpha</taxon>
        <taxon>Filarioidea</taxon>
        <taxon>Onchocercidae</taxon>
        <taxon>Elaeophora</taxon>
    </lineage>
</organism>
<dbReference type="WBParaSite" id="EEL_0000923401-mRNA-1">
    <property type="protein sequence ID" value="EEL_0000923401-mRNA-1"/>
    <property type="gene ID" value="EEL_0000923401"/>
</dbReference>
<dbReference type="GO" id="GO:0000139">
    <property type="term" value="C:Golgi membrane"/>
    <property type="evidence" value="ECO:0007669"/>
    <property type="project" value="UniProtKB-SubCell"/>
</dbReference>
<dbReference type="GO" id="GO:0005789">
    <property type="term" value="C:endoplasmic reticulum membrane"/>
    <property type="evidence" value="ECO:0007669"/>
    <property type="project" value="UniProtKB-SubCell"/>
</dbReference>
<dbReference type="Pfam" id="PF00626">
    <property type="entry name" value="Gelsolin"/>
    <property type="match status" value="1"/>
</dbReference>
<evidence type="ECO:0000256" key="2">
    <source>
        <dbReference type="ARBA" id="ARBA00004394"/>
    </source>
</evidence>
<dbReference type="GO" id="GO:0008270">
    <property type="term" value="F:zinc ion binding"/>
    <property type="evidence" value="ECO:0007669"/>
    <property type="project" value="InterPro"/>
</dbReference>
<dbReference type="InterPro" id="IPR007123">
    <property type="entry name" value="Gelsolin-like_dom"/>
</dbReference>
<keyword evidence="6" id="KW-0963">Cytoplasm</keyword>
<dbReference type="InterPro" id="IPR012990">
    <property type="entry name" value="Beta-sandwich_Sec23_24"/>
</dbReference>
<dbReference type="PANTHER" id="PTHR13803:SF39">
    <property type="entry name" value="SECRETORY 24AB, ISOFORM A"/>
    <property type="match status" value="1"/>
</dbReference>
<protein>
    <submittedName>
        <fullName evidence="19">Protein transport protein SEC24</fullName>
    </submittedName>
</protein>
<evidence type="ECO:0000256" key="12">
    <source>
        <dbReference type="ARBA" id="ARBA00023329"/>
    </source>
</evidence>
<evidence type="ECO:0000256" key="1">
    <source>
        <dbReference type="ARBA" id="ARBA00004299"/>
    </source>
</evidence>
<dbReference type="InterPro" id="IPR036175">
    <property type="entry name" value="Sec23/24_helical_dom_sf"/>
</dbReference>
<evidence type="ECO:0000313" key="18">
    <source>
        <dbReference type="Proteomes" id="UP000050640"/>
    </source>
</evidence>
<feature type="domain" description="Zinc finger Sec23/Sec24-type" evidence="14">
    <location>
        <begin position="85"/>
        <end position="121"/>
    </location>
</feature>
<dbReference type="SUPFAM" id="SSF82919">
    <property type="entry name" value="Zn-finger domain of Sec23/24"/>
    <property type="match status" value="1"/>
</dbReference>
<dbReference type="SUPFAM" id="SSF53300">
    <property type="entry name" value="vWA-like"/>
    <property type="match status" value="1"/>
</dbReference>
<proteinExistence type="inferred from homology"/>
<dbReference type="GO" id="GO:0090110">
    <property type="term" value="P:COPII-coated vesicle cargo loading"/>
    <property type="evidence" value="ECO:0007669"/>
    <property type="project" value="TreeGrafter"/>
</dbReference>
<dbReference type="GO" id="GO:0070971">
    <property type="term" value="C:endoplasmic reticulum exit site"/>
    <property type="evidence" value="ECO:0007669"/>
    <property type="project" value="TreeGrafter"/>
</dbReference>
<evidence type="ECO:0000256" key="6">
    <source>
        <dbReference type="ARBA" id="ARBA00022490"/>
    </source>
</evidence>
<dbReference type="InterPro" id="IPR006896">
    <property type="entry name" value="Sec23/24_trunk_dom"/>
</dbReference>
<dbReference type="Gene3D" id="3.40.20.10">
    <property type="entry name" value="Severin"/>
    <property type="match status" value="1"/>
</dbReference>
<dbReference type="InterPro" id="IPR029006">
    <property type="entry name" value="ADF-H/Gelsolin-like_dom_sf"/>
</dbReference>
<dbReference type="Gene3D" id="3.40.50.410">
    <property type="entry name" value="von Willebrand factor, type A domain"/>
    <property type="match status" value="1"/>
</dbReference>
<comment type="similarity">
    <text evidence="4">Belongs to the SEC23/SEC24 family. SEC24 subfamily.</text>
</comment>
<dbReference type="Gene3D" id="1.20.120.730">
    <property type="entry name" value="Sec23/Sec24 helical domain"/>
    <property type="match status" value="1"/>
</dbReference>
<dbReference type="Pfam" id="PF04811">
    <property type="entry name" value="Sec23_trunk"/>
    <property type="match status" value="1"/>
</dbReference>
<dbReference type="InterPro" id="IPR006900">
    <property type="entry name" value="Sec23/24_helical_dom"/>
</dbReference>
<dbReference type="PANTHER" id="PTHR13803">
    <property type="entry name" value="SEC24-RELATED PROTEIN"/>
    <property type="match status" value="1"/>
</dbReference>
<keyword evidence="12" id="KW-0968">Cytoplasmic vesicle</keyword>
<dbReference type="SUPFAM" id="SSF81995">
    <property type="entry name" value="beta-sandwich domain of Sec23/24"/>
    <property type="match status" value="1"/>
</dbReference>
<feature type="domain" description="Sec23/Sec24 beta-sandwich" evidence="17">
    <location>
        <begin position="406"/>
        <end position="490"/>
    </location>
</feature>
<evidence type="ECO:0000256" key="8">
    <source>
        <dbReference type="ARBA" id="ARBA00022892"/>
    </source>
</evidence>
<keyword evidence="7" id="KW-0256">Endoplasmic reticulum</keyword>
<feature type="domain" description="Sec23/Sec24 helical" evidence="16">
    <location>
        <begin position="501"/>
        <end position="601"/>
    </location>
</feature>